<dbReference type="EMBL" id="CAJVPP010000351">
    <property type="protein sequence ID" value="CAG8473070.1"/>
    <property type="molecule type" value="Genomic_DNA"/>
</dbReference>
<dbReference type="InterPro" id="IPR046368">
    <property type="entry name" value="Tag1"/>
</dbReference>
<comment type="caution">
    <text evidence="3">The sequence shown here is derived from an EMBL/GenBank/DDBJ whole genome shotgun (WGS) entry which is preliminary data.</text>
</comment>
<reference evidence="3" key="1">
    <citation type="submission" date="2021-06" db="EMBL/GenBank/DDBJ databases">
        <authorList>
            <person name="Kallberg Y."/>
            <person name="Tangrot J."/>
            <person name="Rosling A."/>
        </authorList>
    </citation>
    <scope>NUCLEOTIDE SEQUENCE</scope>
    <source>
        <strain evidence="3">87-6 pot B 2015</strain>
    </source>
</reference>
<dbReference type="Proteomes" id="UP000789375">
    <property type="component" value="Unassembled WGS sequence"/>
</dbReference>
<gene>
    <name evidence="3" type="ORF">FMOSSE_LOCUS2614</name>
</gene>
<feature type="region of interest" description="Disordered" evidence="1">
    <location>
        <begin position="2275"/>
        <end position="2322"/>
    </location>
</feature>
<evidence type="ECO:0000313" key="4">
    <source>
        <dbReference type="Proteomes" id="UP000789375"/>
    </source>
</evidence>
<feature type="transmembrane region" description="Helical" evidence="2">
    <location>
        <begin position="226"/>
        <end position="253"/>
    </location>
</feature>
<dbReference type="PANTHER" id="PTHR35895">
    <property type="entry name" value="CHROMOSOME 16, WHOLE GENOME SHOTGUN SEQUENCE"/>
    <property type="match status" value="1"/>
</dbReference>
<dbReference type="PANTHER" id="PTHR35895:SF1">
    <property type="entry name" value="LIPID-BINDING SERUM GLYCOPROTEIN C-TERMINAL DOMAIN-CONTAINING PROTEIN"/>
    <property type="match status" value="1"/>
</dbReference>
<evidence type="ECO:0000256" key="2">
    <source>
        <dbReference type="SAM" id="Phobius"/>
    </source>
</evidence>
<name>A0A9N8W0R5_FUNMO</name>
<dbReference type="Gene3D" id="2.30.30.100">
    <property type="match status" value="1"/>
</dbReference>
<proteinExistence type="predicted"/>
<accession>A0A9N8W0R5</accession>
<keyword evidence="2" id="KW-0472">Membrane</keyword>
<organism evidence="3 4">
    <name type="scientific">Funneliformis mosseae</name>
    <name type="common">Endomycorrhizal fungus</name>
    <name type="synonym">Glomus mosseae</name>
    <dbReference type="NCBI Taxonomy" id="27381"/>
    <lineage>
        <taxon>Eukaryota</taxon>
        <taxon>Fungi</taxon>
        <taxon>Fungi incertae sedis</taxon>
        <taxon>Mucoromycota</taxon>
        <taxon>Glomeromycotina</taxon>
        <taxon>Glomeromycetes</taxon>
        <taxon>Glomerales</taxon>
        <taxon>Glomeraceae</taxon>
        <taxon>Funneliformis</taxon>
    </lineage>
</organism>
<dbReference type="GO" id="GO:0000329">
    <property type="term" value="C:fungal-type vacuole membrane"/>
    <property type="evidence" value="ECO:0007669"/>
    <property type="project" value="InterPro"/>
</dbReference>
<protein>
    <submittedName>
        <fullName evidence="3">3247_t:CDS:1</fullName>
    </submittedName>
</protein>
<sequence>MSNYATYHLTFGQIEESLGKLCTIKLKNNEKGLKGYLYNIDPVTSTIILLQVENNSIEKELPSKYKILVIMHHVVSEFKVNNEENGIPRHLLDKMINQRIEDFKHDSEKMQQRKENLISLFESNRIQTNHTKDDPVVHILDRAHVSPPYVISSIELNNPRDHVHAIDINTGELPNKESYDSDNNTKNSLFDCVKSWYKPIYVDAPNHEKSKLRYCNGQLSKSKFILLHLVMISLLFPIILAPLIYFVIIPAILRYKIKRLDLNKITIDYIDVIEWKSNGLKFSWKAVIPKQFFLSMQTKLASLNLELRYAESISLLKISVPEMEINIGKPIVLEFEGDVIFEEFGLKNIIGKVSQPGGIQETSISAVTQVTVQMWGITWYKNLDIKRIIKIPKLDGNLMLLWNNMPKFLLSKKMQQVIVPKTTADAVDVHKPLVIDGIVFWQILPGFPPINMKALDIVFTDAGPNITLKVLMVNPTVFSVPLPDTTFGLQLENSYLATADVNGFNLIQGLNDLDLNLRLTFDESRIVSPDQLCNSISESIGKLLRVDQSNEGLQFNIIGPVALKGVDIIRDITEKLSLMLPINEIIENTNVNLLRNLLDVKGIESLLHKIHLDIKVQGDQIIIPAVITLPSFLPLPPSFEFKYNISFGIFKGEQNALTVVLSEISMTNDETLRVQTTTTLTPNNTLEAADALASIVNPSLLGNISSADIKNFEILKETGETFPWVDRLLGKRFLNIPIPGFNTTAIINKITQNGKNVPAKIIEMNVTQRSDVAGFDVNGTFAIEYPPSLPIITISIGYVKTSIYIDDKLLTTVKLSNGIEYTAGENSSNIVASAIFNKDERLKSTIADLVIGVLSMKDDIEMQFISLSGIKLGSSEVQNFVTFSKVVVPINLATLRSAIKTTIETISQSIQQQTGLLSLTGVDFAVTSSNSLSVNVQTNLNNPTNIAANIGSVSFVTTLFYGELANITISPIKFSLEKSPLNLQMKIDIVNGKNGMSDNILKLYNDLISTEGNFRSIIGMKSLTIFPPSMTQRENANVTLSTIDQFSTVHITIPPSLIPAEKLRSINLLEMIKNPQNTIIDISGLFPTSETTFAFPTISSISIETKENSQLQVQLAFNYTNPLPIGARIPFFGATIILDGNNLVTFEISQIDFVRNEGTMNVALLMRFDDGNKTAVNEFIKNILNGKIKQKIELGEIYFGESNEENNDLLSLLNLPLPNDLIDVNLYKDKLFELSPVKLPINLNQLLSFSQLQSVDITTLSDRILSLQIGAKLNIPFEINANIDYFVINGITLDNTQFTSIEIFEIKNQSVGKNDISLRIQCTFNDKESIPQSVKKVYNSLINGEFISTVGGINGIALGISKEDSILQIVLSQLDIKFLPGKIIEMIITTSISIPFSLTMNIGYAGFGIFLDDLPTFDILLAVMGKKNSVSIATSVKINDSDELANKLGELTQDFINSPPMKGNFAIRNPIIGISNDDNINALSLISLELPLERLITPIIKYIPKFIDPITFIEQFGFQLDALEISSTDKNSMLVNVGASFNNNFPITIELGFIELSLGLDLIKIIDTNLSYFSIDSGANNRLSIVSELVFQVFDDQVPDKIASFVNSLQQNRLGDTNELFSINGFKIGVSLDDHIKVFEKVIVEIPTSSILNQKVVEKLLGMIGLSLTDLTIEGMLNRLDIDNIAVDMNPDGQELVINGDIGIKNISLPLNVDMRMLELSVALNASSFTRVILTDIKIISYNNVISTRFTAALIIQDSDELQDEIASLTKSLIEGTDDTVISGNANINGLLFGNSNSDRDIIDIFRKVLISLPLNPILLTIKTKITSIIKGCIDGTGPVKLALDDVTVGIKNSNTLTTDVVADLTGLPDITFNIPFASVDVAIDDEMFVSNIFNGMKFKSGRYTTSVESIFQDNKQLANNLAVVGSDLIFRRLTYTIVMQVGISNLIFGPSSQNSFGFTRKIAVGMDVGEFISEFSEFNQKNNLIMIDNIQSQITQQGIDVSFTTPAIPNLPLNVNIPSLLAHVFFQDVPGAITKSLGKINVQKGQSKWEFGLFLIIENGPMSQALETAVPNLLKFKSFTQGASLGSVTLCTSKDCLNLSDDSFKIFNEISFAPPPLFLWNPIAIDLVEIVSTIILDVSFKNIGPLHVDIGDFVLSLESNGISIFEIFSNQSVVIQNNLENSGQNIIPIEAKLTLNPVEIPKLLLDFKKDFIISLRVSRDEEGQIEWLNDLLKELPQTVWMNFLPILRGLLNNIKLGIDLTNDRNEEVEVTVPPLDTEDDIVSDDSSTLSQQNNPSEQPEDKKPSVGNKISTNPFESISLTNGEGKKSIIKPFLSWTIKA</sequence>
<evidence type="ECO:0000313" key="3">
    <source>
        <dbReference type="EMBL" id="CAG8473070.1"/>
    </source>
</evidence>
<evidence type="ECO:0000256" key="1">
    <source>
        <dbReference type="SAM" id="MobiDB-lite"/>
    </source>
</evidence>
<feature type="compositionally biased region" description="Polar residues" evidence="1">
    <location>
        <begin position="2285"/>
        <end position="2298"/>
    </location>
</feature>
<keyword evidence="2" id="KW-0812">Transmembrane</keyword>
<keyword evidence="2" id="KW-1133">Transmembrane helix</keyword>
<keyword evidence="4" id="KW-1185">Reference proteome</keyword>
<feature type="compositionally biased region" description="Polar residues" evidence="1">
    <location>
        <begin position="2309"/>
        <end position="2322"/>
    </location>
</feature>